<dbReference type="Proteomes" id="UP000318349">
    <property type="component" value="Unassembled WGS sequence"/>
</dbReference>
<evidence type="ECO:0000256" key="1">
    <source>
        <dbReference type="SAM" id="Phobius"/>
    </source>
</evidence>
<evidence type="ECO:0000313" key="2">
    <source>
        <dbReference type="EMBL" id="TVO72887.1"/>
    </source>
</evidence>
<feature type="transmembrane region" description="Helical" evidence="1">
    <location>
        <begin position="6"/>
        <end position="24"/>
    </location>
</feature>
<protein>
    <submittedName>
        <fullName evidence="2">Uncharacterized protein</fullName>
    </submittedName>
</protein>
<organism evidence="2 3">
    <name type="scientific">Denitromonas halophila</name>
    <dbReference type="NCBI Taxonomy" id="1629404"/>
    <lineage>
        <taxon>Bacteria</taxon>
        <taxon>Pseudomonadati</taxon>
        <taxon>Pseudomonadota</taxon>
        <taxon>Betaproteobacteria</taxon>
        <taxon>Rhodocyclales</taxon>
        <taxon>Zoogloeaceae</taxon>
        <taxon>Denitromonas</taxon>
    </lineage>
</organism>
<keyword evidence="1" id="KW-1133">Transmembrane helix</keyword>
<keyword evidence="1" id="KW-0472">Membrane</keyword>
<gene>
    <name evidence="2" type="ORF">FHP89_17990</name>
</gene>
<reference evidence="2 3" key="1">
    <citation type="submission" date="2019-07" db="EMBL/GenBank/DDBJ databases">
        <title>The pathways for chlorine oxyanion respiration interact through the shared metabolite chlorate.</title>
        <authorList>
            <person name="Barnum T.P."/>
            <person name="Cheng Y."/>
            <person name="Hill K.A."/>
            <person name="Lucas L.N."/>
            <person name="Carlson H.K."/>
            <person name="Coates J.D."/>
        </authorList>
    </citation>
    <scope>NUCLEOTIDE SEQUENCE [LARGE SCALE GENOMIC DNA]</scope>
    <source>
        <strain evidence="2 3">SFB-1</strain>
    </source>
</reference>
<evidence type="ECO:0000313" key="3">
    <source>
        <dbReference type="Proteomes" id="UP000318349"/>
    </source>
</evidence>
<name>A0A557S6B4_9RHOO</name>
<dbReference type="EMBL" id="VMNI01000020">
    <property type="protein sequence ID" value="TVO72887.1"/>
    <property type="molecule type" value="Genomic_DNA"/>
</dbReference>
<proteinExistence type="predicted"/>
<sequence length="94" mass="10498">MAWEMAFPIVLILTLFISAFIVLTKHQAHMKAQRNLPDRSDYLAAVGDDRACKKCGATETAEHGLNGREDNVRIVTCASCQALLYQFKREQAAD</sequence>
<accession>A0A557S6B4</accession>
<comment type="caution">
    <text evidence="2">The sequence shown here is derived from an EMBL/GenBank/DDBJ whole genome shotgun (WGS) entry which is preliminary data.</text>
</comment>
<dbReference type="AlphaFoldDB" id="A0A557S6B4"/>
<keyword evidence="1" id="KW-0812">Transmembrane</keyword>